<protein>
    <submittedName>
        <fullName evidence="7">Beta-glycosidase</fullName>
    </submittedName>
</protein>
<feature type="domain" description="Glycosyl hydrolase family 30 beta sandwich" evidence="6">
    <location>
        <begin position="444"/>
        <end position="488"/>
    </location>
</feature>
<dbReference type="Proteomes" id="UP001165444">
    <property type="component" value="Unassembled WGS sequence"/>
</dbReference>
<dbReference type="Pfam" id="PF17189">
    <property type="entry name" value="Glyco_hydro_30C"/>
    <property type="match status" value="1"/>
</dbReference>
<evidence type="ECO:0000256" key="3">
    <source>
        <dbReference type="ARBA" id="ARBA00022801"/>
    </source>
</evidence>
<dbReference type="RefSeq" id="WP_243323082.1">
    <property type="nucleotide sequence ID" value="NZ_JAKZMM010000002.1"/>
</dbReference>
<evidence type="ECO:0000256" key="4">
    <source>
        <dbReference type="RuleBase" id="RU361188"/>
    </source>
</evidence>
<dbReference type="InterPro" id="IPR017853">
    <property type="entry name" value="GH"/>
</dbReference>
<organism evidence="7 8">
    <name type="scientific">Parabacteroides faecalis</name>
    <dbReference type="NCBI Taxonomy" id="2924040"/>
    <lineage>
        <taxon>Bacteria</taxon>
        <taxon>Pseudomonadati</taxon>
        <taxon>Bacteroidota</taxon>
        <taxon>Bacteroidia</taxon>
        <taxon>Bacteroidales</taxon>
        <taxon>Tannerellaceae</taxon>
        <taxon>Parabacteroides</taxon>
    </lineage>
</organism>
<dbReference type="SUPFAM" id="SSF51445">
    <property type="entry name" value="(Trans)glycosidases"/>
    <property type="match status" value="1"/>
</dbReference>
<evidence type="ECO:0000259" key="5">
    <source>
        <dbReference type="Pfam" id="PF02055"/>
    </source>
</evidence>
<keyword evidence="2" id="KW-0732">Signal</keyword>
<proteinExistence type="inferred from homology"/>
<dbReference type="InterPro" id="IPR033453">
    <property type="entry name" value="Glyco_hydro_30_TIM-barrel"/>
</dbReference>
<keyword evidence="3 4" id="KW-0378">Hydrolase</keyword>
<dbReference type="InterPro" id="IPR001139">
    <property type="entry name" value="Glyco_hydro_30"/>
</dbReference>
<sequence length="492" mass="55384">MKTHTLLGSIILVGGLLSCQGKPQLEWVASTETACWQTEEPLPVAEASVEPLVSIKTTDVQQQIEGFGACFNELGWMSLNKLEPADRERVLEELFYPDFGANFTIARMPVGANDFSRDWYSYDEQAGDFAMESFTIANDKQTLIPFIQNALKYNADLKLWASPWSPPSWMKHNQHYASVSTPKTAGSLNKKLQEGESTYMTTIVDNGLPEDRQGREGTDMFICEPEYFSAYALYFSKFIDAYRKEGINISMVMPQNEFNSAQIFPSCCWTAAGLAEFVGNYLGPAMEEKGIEVMFGTMERPNAALVDTLLNDPESSKYIRGVGFQWAGKGVIASIHQRYPALKLYQTEQECGDGKNTWNAALYAWQLMQHYLNNGTSAYLYWNISLEDGGISRWGWAQNSLVVVDAERKSYRYTPEYYIMKHVSHYVQPRAFKLAADGDAKGLLAFVNPDQSIVVVVSNESAEPKVYPFSVDGQVYAPQLAPRSINTFLWRK</sequence>
<dbReference type="PROSITE" id="PS51257">
    <property type="entry name" value="PROKAR_LIPOPROTEIN"/>
    <property type="match status" value="1"/>
</dbReference>
<feature type="domain" description="Glycosyl hydrolase family 30 TIM-barrel" evidence="5">
    <location>
        <begin position="226"/>
        <end position="427"/>
    </location>
</feature>
<name>A0ABT0BXF5_9BACT</name>
<dbReference type="InterPro" id="IPR033452">
    <property type="entry name" value="GH30_C"/>
</dbReference>
<keyword evidence="8" id="KW-1185">Reference proteome</keyword>
<comment type="caution">
    <text evidence="7">The sequence shown here is derived from an EMBL/GenBank/DDBJ whole genome shotgun (WGS) entry which is preliminary data.</text>
</comment>
<dbReference type="PANTHER" id="PTHR11069:SF23">
    <property type="entry name" value="LYSOSOMAL ACID GLUCOSYLCERAMIDASE"/>
    <property type="match status" value="1"/>
</dbReference>
<keyword evidence="4" id="KW-0326">Glycosidase</keyword>
<evidence type="ECO:0000256" key="2">
    <source>
        <dbReference type="ARBA" id="ARBA00022729"/>
    </source>
</evidence>
<reference evidence="7 8" key="1">
    <citation type="submission" date="2022-03" db="EMBL/GenBank/DDBJ databases">
        <title>Parabacteroides sp. nov. isolated from swine feces.</title>
        <authorList>
            <person name="Bak J.E."/>
        </authorList>
    </citation>
    <scope>NUCLEOTIDE SEQUENCE [LARGE SCALE GENOMIC DNA]</scope>
    <source>
        <strain evidence="7 8">AGMB00274</strain>
    </source>
</reference>
<evidence type="ECO:0000313" key="7">
    <source>
        <dbReference type="EMBL" id="MCJ2379248.1"/>
    </source>
</evidence>
<dbReference type="Gene3D" id="3.20.20.80">
    <property type="entry name" value="Glycosidases"/>
    <property type="match status" value="1"/>
</dbReference>
<dbReference type="PANTHER" id="PTHR11069">
    <property type="entry name" value="GLUCOSYLCERAMIDASE"/>
    <property type="match status" value="1"/>
</dbReference>
<evidence type="ECO:0000256" key="1">
    <source>
        <dbReference type="ARBA" id="ARBA00005382"/>
    </source>
</evidence>
<evidence type="ECO:0000259" key="6">
    <source>
        <dbReference type="Pfam" id="PF17189"/>
    </source>
</evidence>
<dbReference type="EMBL" id="JAKZMM010000002">
    <property type="protein sequence ID" value="MCJ2379248.1"/>
    <property type="molecule type" value="Genomic_DNA"/>
</dbReference>
<feature type="domain" description="Glycosyl hydrolase family 30 TIM-barrel" evidence="5">
    <location>
        <begin position="64"/>
        <end position="177"/>
    </location>
</feature>
<accession>A0ABT0BXF5</accession>
<dbReference type="Pfam" id="PF02055">
    <property type="entry name" value="Glyco_hydro_30"/>
    <property type="match status" value="2"/>
</dbReference>
<evidence type="ECO:0000313" key="8">
    <source>
        <dbReference type="Proteomes" id="UP001165444"/>
    </source>
</evidence>
<dbReference type="PRINTS" id="PR00843">
    <property type="entry name" value="GLHYDRLASE30"/>
</dbReference>
<gene>
    <name evidence="7" type="ORF">MUN53_01220</name>
</gene>
<comment type="similarity">
    <text evidence="1 4">Belongs to the glycosyl hydrolase 30 family.</text>
</comment>